<dbReference type="InterPro" id="IPR029338">
    <property type="entry name" value="TSSC4"/>
</dbReference>
<evidence type="ECO:0000256" key="6">
    <source>
        <dbReference type="ARBA" id="ARBA00022728"/>
    </source>
</evidence>
<comment type="similarity">
    <text evidence="3">Belongs to the TSSC4 family.</text>
</comment>
<evidence type="ECO:0000256" key="9">
    <source>
        <dbReference type="ARBA" id="ARBA00035304"/>
    </source>
</evidence>
<evidence type="ECO:0000256" key="8">
    <source>
        <dbReference type="ARBA" id="ARBA00023242"/>
    </source>
</evidence>
<dbReference type="AlphaFoldDB" id="A0AAV4P0V5"/>
<comment type="function">
    <text evidence="10">Protein associated with the U5 snRNP, during its maturation and its post-splicing recycling and which is required for spliceosomal tri-snRNP complex assembly in the nucleus. Has a molecular sequestering activity and transiently hinders SNRNP200 binding sites for constitutive splicing factors that intervene later during the assembly of the spliceosome and splicing. Together with its molecular sequestering activity, may also function as a molecular adapter and placeholder, coordinating the assembly of the U5 snRNP and its association with the U4/U6 di-snRNP.</text>
</comment>
<dbReference type="GO" id="GO:0006397">
    <property type="term" value="P:mRNA processing"/>
    <property type="evidence" value="ECO:0007669"/>
    <property type="project" value="UniProtKB-KW"/>
</dbReference>
<keyword evidence="8" id="KW-0539">Nucleus</keyword>
<dbReference type="GO" id="GO:0005681">
    <property type="term" value="C:spliceosomal complex"/>
    <property type="evidence" value="ECO:0007669"/>
    <property type="project" value="UniProtKB-KW"/>
</dbReference>
<evidence type="ECO:0000256" key="11">
    <source>
        <dbReference type="SAM" id="MobiDB-lite"/>
    </source>
</evidence>
<evidence type="ECO:0000256" key="2">
    <source>
        <dbReference type="ARBA" id="ARBA00004496"/>
    </source>
</evidence>
<dbReference type="PANTHER" id="PTHR13445">
    <property type="entry name" value="TUMOR SUPPRESSING SUBTRANSFERABLE CANDIDATE 4 TSSC4"/>
    <property type="match status" value="1"/>
</dbReference>
<organism evidence="12 13">
    <name type="scientific">Caerostris extrusa</name>
    <name type="common">Bark spider</name>
    <name type="synonym">Caerostris bankana</name>
    <dbReference type="NCBI Taxonomy" id="172846"/>
    <lineage>
        <taxon>Eukaryota</taxon>
        <taxon>Metazoa</taxon>
        <taxon>Ecdysozoa</taxon>
        <taxon>Arthropoda</taxon>
        <taxon>Chelicerata</taxon>
        <taxon>Arachnida</taxon>
        <taxon>Araneae</taxon>
        <taxon>Araneomorphae</taxon>
        <taxon>Entelegynae</taxon>
        <taxon>Araneoidea</taxon>
        <taxon>Araneidae</taxon>
        <taxon>Caerostris</taxon>
    </lineage>
</organism>
<comment type="subcellular location">
    <subcellularLocation>
        <location evidence="2">Cytoplasm</location>
    </subcellularLocation>
    <subcellularLocation>
        <location evidence="1">Nucleus</location>
    </subcellularLocation>
</comment>
<keyword evidence="6" id="KW-0747">Spliceosome</keyword>
<evidence type="ECO:0000256" key="4">
    <source>
        <dbReference type="ARBA" id="ARBA00022490"/>
    </source>
</evidence>
<dbReference type="PANTHER" id="PTHR13445:SF3">
    <property type="entry name" value="U5 SMALL NUCLEAR RIBONUCLEOPROTEIN TSSC4"/>
    <property type="match status" value="1"/>
</dbReference>
<evidence type="ECO:0000256" key="7">
    <source>
        <dbReference type="ARBA" id="ARBA00023187"/>
    </source>
</evidence>
<evidence type="ECO:0000313" key="13">
    <source>
        <dbReference type="Proteomes" id="UP001054945"/>
    </source>
</evidence>
<comment type="caution">
    <text evidence="12">The sequence shown here is derived from an EMBL/GenBank/DDBJ whole genome shotgun (WGS) entry which is preliminary data.</text>
</comment>
<dbReference type="EMBL" id="BPLR01003961">
    <property type="protein sequence ID" value="GIX90658.1"/>
    <property type="molecule type" value="Genomic_DNA"/>
</dbReference>
<gene>
    <name evidence="12" type="primary">AVEN_12545_1</name>
    <name evidence="12" type="ORF">CEXT_586791</name>
</gene>
<proteinExistence type="inferred from homology"/>
<sequence length="224" mass="25535">MSSKNCEPSENNNFSLKSSSDFASRSGNVFGNLQLLEKHHEKWISENKVEDVVEPNNDNLTNFEPFEEPLLKKHCKRKPFKKPYGLQTMRQNSNFFKKPFPVKQKKVAVPNFKLQPQKWTKYSLEDIPVSSDASNRAVALQFINEIRKAKEVSMPDINEAEEKITFNKPITKKQKIKVSSSTSDFTLVKPVSNSKSSTDVNISTQNKSKGLAVKLAHLQEEDCE</sequence>
<dbReference type="Proteomes" id="UP001054945">
    <property type="component" value="Unassembled WGS sequence"/>
</dbReference>
<evidence type="ECO:0000313" key="12">
    <source>
        <dbReference type="EMBL" id="GIX90658.1"/>
    </source>
</evidence>
<keyword evidence="4" id="KW-0963">Cytoplasm</keyword>
<keyword evidence="5" id="KW-0507">mRNA processing</keyword>
<evidence type="ECO:0000256" key="5">
    <source>
        <dbReference type="ARBA" id="ARBA00022664"/>
    </source>
</evidence>
<evidence type="ECO:0000256" key="10">
    <source>
        <dbReference type="ARBA" id="ARBA00045970"/>
    </source>
</evidence>
<keyword evidence="7" id="KW-0508">mRNA splicing</keyword>
<evidence type="ECO:0000256" key="3">
    <source>
        <dbReference type="ARBA" id="ARBA00010362"/>
    </source>
</evidence>
<feature type="region of interest" description="Disordered" evidence="11">
    <location>
        <begin position="1"/>
        <end position="20"/>
    </location>
</feature>
<name>A0AAV4P0V5_CAEEX</name>
<dbReference type="GO" id="GO:0005737">
    <property type="term" value="C:cytoplasm"/>
    <property type="evidence" value="ECO:0007669"/>
    <property type="project" value="UniProtKB-SubCell"/>
</dbReference>
<keyword evidence="13" id="KW-1185">Reference proteome</keyword>
<dbReference type="Pfam" id="PF15264">
    <property type="entry name" value="TSSC4"/>
    <property type="match status" value="1"/>
</dbReference>
<dbReference type="GO" id="GO:0008380">
    <property type="term" value="P:RNA splicing"/>
    <property type="evidence" value="ECO:0007669"/>
    <property type="project" value="UniProtKB-KW"/>
</dbReference>
<accession>A0AAV4P0V5</accession>
<reference evidence="12 13" key="1">
    <citation type="submission" date="2021-06" db="EMBL/GenBank/DDBJ databases">
        <title>Caerostris extrusa draft genome.</title>
        <authorList>
            <person name="Kono N."/>
            <person name="Arakawa K."/>
        </authorList>
    </citation>
    <scope>NUCLEOTIDE SEQUENCE [LARGE SCALE GENOMIC DNA]</scope>
</reference>
<protein>
    <recommendedName>
        <fullName evidence="9">U5 small nuclear ribonucleoprotein TSSC4</fullName>
    </recommendedName>
</protein>
<evidence type="ECO:0000256" key="1">
    <source>
        <dbReference type="ARBA" id="ARBA00004123"/>
    </source>
</evidence>